<dbReference type="PANTHER" id="PTHR43760:SF1">
    <property type="entry name" value="ENDORIBONUCLEASE L-PSP_CHORISMATE MUTASE-LIKE DOMAIN-CONTAINING PROTEIN"/>
    <property type="match status" value="1"/>
</dbReference>
<dbReference type="EMBL" id="JAGFBF010000001">
    <property type="protein sequence ID" value="MBO2988829.1"/>
    <property type="molecule type" value="Genomic_DNA"/>
</dbReference>
<evidence type="ECO:0000313" key="3">
    <source>
        <dbReference type="Proteomes" id="UP000668403"/>
    </source>
</evidence>
<organism evidence="2 3">
    <name type="scientific">Leucobacter tardus</name>
    <dbReference type="NCBI Taxonomy" id="501483"/>
    <lineage>
        <taxon>Bacteria</taxon>
        <taxon>Bacillati</taxon>
        <taxon>Actinomycetota</taxon>
        <taxon>Actinomycetes</taxon>
        <taxon>Micrococcales</taxon>
        <taxon>Microbacteriaceae</taxon>
        <taxon>Leucobacter</taxon>
    </lineage>
</organism>
<proteinExistence type="predicted"/>
<keyword evidence="3" id="KW-1185">Reference proteome</keyword>
<name>A0A939TM56_9MICO</name>
<dbReference type="InterPro" id="IPR035959">
    <property type="entry name" value="RutC-like_sf"/>
</dbReference>
<dbReference type="RefSeq" id="WP_208236497.1">
    <property type="nucleotide sequence ID" value="NZ_BAAAQU010000001.1"/>
</dbReference>
<dbReference type="PANTHER" id="PTHR43760">
    <property type="entry name" value="ENDORIBONUCLEASE-RELATED"/>
    <property type="match status" value="1"/>
</dbReference>
<dbReference type="Proteomes" id="UP000668403">
    <property type="component" value="Unassembled WGS sequence"/>
</dbReference>
<sequence length="158" mass="16653">MTAPTTETPEHALERLGLALPPVDDDPHYTNARAAADGQIFISGQLPYRDGVLPMSGRVGAEVSVDDARDLMLQATLNGLAIAAQATGGLDRVRMIQMLAFVNGVDGFAQQSRVADAGSNLLTDVLGDDGRHARTAIGVASLPRNSAVEVQFICEAKR</sequence>
<evidence type="ECO:0000313" key="2">
    <source>
        <dbReference type="EMBL" id="MBO2988829.1"/>
    </source>
</evidence>
<protein>
    <submittedName>
        <fullName evidence="2">RidA family protein</fullName>
    </submittedName>
</protein>
<accession>A0A939TM56</accession>
<dbReference type="InterPro" id="IPR013813">
    <property type="entry name" value="Endoribo_LPSP/chorism_mut-like"/>
</dbReference>
<dbReference type="CDD" id="cd02199">
    <property type="entry name" value="YjgF_YER057c_UK114_like_1"/>
    <property type="match status" value="1"/>
</dbReference>
<comment type="caution">
    <text evidence="2">The sequence shown here is derived from an EMBL/GenBank/DDBJ whole genome shotgun (WGS) entry which is preliminary data.</text>
</comment>
<dbReference type="Gene3D" id="3.30.1330.40">
    <property type="entry name" value="RutC-like"/>
    <property type="match status" value="1"/>
</dbReference>
<evidence type="ECO:0000259" key="1">
    <source>
        <dbReference type="Pfam" id="PF14588"/>
    </source>
</evidence>
<gene>
    <name evidence="2" type="ORF">J4H85_02285</name>
</gene>
<dbReference type="AlphaFoldDB" id="A0A939TM56"/>
<dbReference type="Pfam" id="PF14588">
    <property type="entry name" value="YjgF_endoribonc"/>
    <property type="match status" value="1"/>
</dbReference>
<feature type="domain" description="Endoribonuclease L-PSP/chorismate mutase-like" evidence="1">
    <location>
        <begin position="16"/>
        <end position="154"/>
    </location>
</feature>
<reference evidence="2" key="1">
    <citation type="submission" date="2021-03" db="EMBL/GenBank/DDBJ databases">
        <title>Leucobacter chromiisoli sp. nov., isolated from chromium-containing soil of chemical plant.</title>
        <authorList>
            <person name="Xu Z."/>
        </authorList>
    </citation>
    <scope>NUCLEOTIDE SEQUENCE</scope>
    <source>
        <strain evidence="2">K 70/01</strain>
    </source>
</reference>
<dbReference type="SUPFAM" id="SSF55298">
    <property type="entry name" value="YjgF-like"/>
    <property type="match status" value="1"/>
</dbReference>